<protein>
    <recommendedName>
        <fullName evidence="2">CBM21 domain-containing protein</fullName>
    </recommendedName>
</protein>
<evidence type="ECO:0000259" key="2">
    <source>
        <dbReference type="PROSITE" id="PS51159"/>
    </source>
</evidence>
<dbReference type="PROSITE" id="PS51159">
    <property type="entry name" value="CBM21"/>
    <property type="match status" value="1"/>
</dbReference>
<feature type="domain" description="CBM21" evidence="2">
    <location>
        <begin position="119"/>
        <end position="235"/>
    </location>
</feature>
<dbReference type="PANTHER" id="PTHR12307:SF36">
    <property type="entry name" value="GLYCOGEN-BINDING SUBUNIT 76A"/>
    <property type="match status" value="1"/>
</dbReference>
<dbReference type="Proteomes" id="UP001234581">
    <property type="component" value="Unassembled WGS sequence"/>
</dbReference>
<gene>
    <name evidence="3" type="ORF">O0I10_003895</name>
</gene>
<evidence type="ECO:0000256" key="1">
    <source>
        <dbReference type="SAM" id="MobiDB-lite"/>
    </source>
</evidence>
<dbReference type="Gene3D" id="2.60.40.2440">
    <property type="entry name" value="Carbohydrate binding type-21 domain"/>
    <property type="match status" value="1"/>
</dbReference>
<organism evidence="3 4">
    <name type="scientific">Lichtheimia ornata</name>
    <dbReference type="NCBI Taxonomy" id="688661"/>
    <lineage>
        <taxon>Eukaryota</taxon>
        <taxon>Fungi</taxon>
        <taxon>Fungi incertae sedis</taxon>
        <taxon>Mucoromycota</taxon>
        <taxon>Mucoromycotina</taxon>
        <taxon>Mucoromycetes</taxon>
        <taxon>Mucorales</taxon>
        <taxon>Lichtheimiaceae</taxon>
        <taxon>Lichtheimia</taxon>
    </lineage>
</organism>
<reference evidence="3 4" key="1">
    <citation type="submission" date="2023-03" db="EMBL/GenBank/DDBJ databases">
        <title>Genome sequence of Lichtheimia ornata CBS 291.66.</title>
        <authorList>
            <person name="Mohabir J.T."/>
            <person name="Shea T.P."/>
            <person name="Kurbessoian T."/>
            <person name="Berby B."/>
            <person name="Fontaine J."/>
            <person name="Livny J."/>
            <person name="Gnirke A."/>
            <person name="Stajich J.E."/>
            <person name="Cuomo C.A."/>
        </authorList>
    </citation>
    <scope>NUCLEOTIDE SEQUENCE [LARGE SCALE GENOMIC DNA]</scope>
    <source>
        <strain evidence="3">CBS 291.66</strain>
    </source>
</reference>
<dbReference type="EMBL" id="JARTCD010000013">
    <property type="protein sequence ID" value="KAJ8660437.1"/>
    <property type="molecule type" value="Genomic_DNA"/>
</dbReference>
<accession>A0AAD7V9L0</accession>
<evidence type="ECO:0000313" key="4">
    <source>
        <dbReference type="Proteomes" id="UP001234581"/>
    </source>
</evidence>
<comment type="caution">
    <text evidence="3">The sequence shown here is derived from an EMBL/GenBank/DDBJ whole genome shotgun (WGS) entry which is preliminary data.</text>
</comment>
<dbReference type="InterPro" id="IPR005036">
    <property type="entry name" value="CBM21_dom"/>
</dbReference>
<dbReference type="PANTHER" id="PTHR12307">
    <property type="entry name" value="PROTEIN PHOSPHATASE 1 REGULATORY SUBUNIT"/>
    <property type="match status" value="1"/>
</dbReference>
<feature type="region of interest" description="Disordered" evidence="1">
    <location>
        <begin position="246"/>
        <end position="274"/>
    </location>
</feature>
<keyword evidence="4" id="KW-1185">Reference proteome</keyword>
<dbReference type="InterPro" id="IPR050782">
    <property type="entry name" value="PP1_regulatory_subunit_3"/>
</dbReference>
<proteinExistence type="predicted"/>
<dbReference type="GeneID" id="83211308"/>
<dbReference type="RefSeq" id="XP_058345350.1">
    <property type="nucleotide sequence ID" value="XM_058483961.1"/>
</dbReference>
<dbReference type="GO" id="GO:0008157">
    <property type="term" value="F:protein phosphatase 1 binding"/>
    <property type="evidence" value="ECO:0007669"/>
    <property type="project" value="TreeGrafter"/>
</dbReference>
<name>A0AAD7V9L0_9FUNG</name>
<dbReference type="InterPro" id="IPR038175">
    <property type="entry name" value="CBM21_dom_sf"/>
</dbReference>
<evidence type="ECO:0000313" key="3">
    <source>
        <dbReference type="EMBL" id="KAJ8660437.1"/>
    </source>
</evidence>
<dbReference type="GO" id="GO:0005979">
    <property type="term" value="P:regulation of glycogen biosynthetic process"/>
    <property type="evidence" value="ECO:0007669"/>
    <property type="project" value="TreeGrafter"/>
</dbReference>
<dbReference type="GO" id="GO:2001069">
    <property type="term" value="F:glycogen binding"/>
    <property type="evidence" value="ECO:0007669"/>
    <property type="project" value="TreeGrafter"/>
</dbReference>
<dbReference type="AlphaFoldDB" id="A0AAD7V9L0"/>
<dbReference type="Pfam" id="PF03370">
    <property type="entry name" value="CBM_21"/>
    <property type="match status" value="1"/>
</dbReference>
<dbReference type="GO" id="GO:0000164">
    <property type="term" value="C:protein phosphatase type 1 complex"/>
    <property type="evidence" value="ECO:0007669"/>
    <property type="project" value="TreeGrafter"/>
</dbReference>
<sequence>MTLAPVGLTSSSCLVYNKSKKLVMDPPFYYQSSFSGHFHRRVTLISSPKLSQQPKDIQNNGRPKAKKQVRFCSDDQLERVRFFLKNQEPIALREGDASCLSTVLNLKCHPNWPNNMSLESQPQRGVIRMESVEQVITKTRRVTLMGQCRVANLAFQKHVAVRYTTNDWHSYQEAEAVYQEPILSCGSPWDRFVFHIDLDDNKLTSSSTSVSFALRYIVNGREYWDNNDGLNYLINVAVVSDHSDHMIDKKDRRTKTSTQGRHGNIPPEGPGLEGTMKTPAKERLAHRYNFGASLSAAKKALPIHKKHSNNPDGQQHHEGGSELKYRDIIARHCIYDHPTPTTTSLPSPSACPKPVCG</sequence>